<dbReference type="PROSITE" id="PS51782">
    <property type="entry name" value="LYSM"/>
    <property type="match status" value="1"/>
</dbReference>
<feature type="region of interest" description="Disordered" evidence="1">
    <location>
        <begin position="127"/>
        <end position="205"/>
    </location>
</feature>
<feature type="domain" description="LysM" evidence="2">
    <location>
        <begin position="200"/>
        <end position="244"/>
    </location>
</feature>
<dbReference type="SMART" id="SM00257">
    <property type="entry name" value="LysM"/>
    <property type="match status" value="2"/>
</dbReference>
<dbReference type="RefSeq" id="WP_127904708.1">
    <property type="nucleotide sequence ID" value="NZ_RQXX01000001.1"/>
</dbReference>
<evidence type="ECO:0000256" key="1">
    <source>
        <dbReference type="SAM" id="MobiDB-lite"/>
    </source>
</evidence>
<feature type="region of interest" description="Disordered" evidence="1">
    <location>
        <begin position="247"/>
        <end position="310"/>
    </location>
</feature>
<dbReference type="Gene3D" id="3.10.350.10">
    <property type="entry name" value="LysM domain"/>
    <property type="match status" value="1"/>
</dbReference>
<dbReference type="GO" id="GO:0004222">
    <property type="term" value="F:metalloendopeptidase activity"/>
    <property type="evidence" value="ECO:0007669"/>
    <property type="project" value="TreeGrafter"/>
</dbReference>
<dbReference type="OrthoDB" id="9795421at2"/>
<keyword evidence="4" id="KW-1185">Reference proteome</keyword>
<feature type="compositionally biased region" description="Basic and acidic residues" evidence="1">
    <location>
        <begin position="195"/>
        <end position="205"/>
    </location>
</feature>
<sequence length="423" mass="43937">MARTAKRPVRAWRGTLLGGAAALTLAGCDEQGFDFDLRNNLGAGPLDTSQAVYGVYRARPTPDARGVLSYSDYQVAVARDGDTVADVAGRVGLPAVELANYNGLPIGAELKHGEIVALPSRVAEPQGTRVAAAPAPAPGPQAAPGGTAGRPTPQVDVSTLAGNAIDRAGPSAPQRTPQATPAAQPSGQTSAPARSDGDPQRHRVEHGETAYSIARKYNVPAKALADWNGLGPDMSVREGAWLLIPVAEPGTTPQPDPEKTSRPGEGSPTPTPPSASAPLPEPEEAQSAPVKETPASPAMSQEASTASDARMSYPVQGKIIRAFQKGKNDGIDIAAPAGTSVRAADGGRVAAITRDTEGVPILVLRHEDNLLTVYSGVDKLAVNKDDTVKRGQEIAKVRAQTPSVLHFEIREGFDSVDPVPYLN</sequence>
<dbReference type="Gene3D" id="2.70.70.10">
    <property type="entry name" value="Glucose Permease (Domain IIA)"/>
    <property type="match status" value="1"/>
</dbReference>
<evidence type="ECO:0000259" key="2">
    <source>
        <dbReference type="PROSITE" id="PS51782"/>
    </source>
</evidence>
<dbReference type="CDD" id="cd12797">
    <property type="entry name" value="M23_peptidase"/>
    <property type="match status" value="1"/>
</dbReference>
<protein>
    <submittedName>
        <fullName evidence="3">LysM peptidoglycan-binding domain-containing protein</fullName>
    </submittedName>
</protein>
<proteinExistence type="predicted"/>
<dbReference type="AlphaFoldDB" id="A0A438AL14"/>
<accession>A0A438AL14</accession>
<dbReference type="PANTHER" id="PTHR21666:SF270">
    <property type="entry name" value="MUREIN HYDROLASE ACTIVATOR ENVC"/>
    <property type="match status" value="1"/>
</dbReference>
<dbReference type="InterPro" id="IPR016047">
    <property type="entry name" value="M23ase_b-sheet_dom"/>
</dbReference>
<dbReference type="InterPro" id="IPR050570">
    <property type="entry name" value="Cell_wall_metabolism_enzyme"/>
</dbReference>
<dbReference type="InterPro" id="IPR011055">
    <property type="entry name" value="Dup_hybrid_motif"/>
</dbReference>
<gene>
    <name evidence="3" type="ORF">EKE94_00785</name>
</gene>
<comment type="caution">
    <text evidence="3">The sequence shown here is derived from an EMBL/GenBank/DDBJ whole genome shotgun (WGS) entry which is preliminary data.</text>
</comment>
<dbReference type="Proteomes" id="UP000285908">
    <property type="component" value="Unassembled WGS sequence"/>
</dbReference>
<dbReference type="SUPFAM" id="SSF51261">
    <property type="entry name" value="Duplicated hybrid motif"/>
    <property type="match status" value="1"/>
</dbReference>
<dbReference type="InterPro" id="IPR036779">
    <property type="entry name" value="LysM_dom_sf"/>
</dbReference>
<name>A0A438AL14_9RHOB</name>
<evidence type="ECO:0000313" key="3">
    <source>
        <dbReference type="EMBL" id="RVV99267.1"/>
    </source>
</evidence>
<dbReference type="EMBL" id="RQXX01000001">
    <property type="protein sequence ID" value="RVV99267.1"/>
    <property type="molecule type" value="Genomic_DNA"/>
</dbReference>
<reference evidence="3 4" key="1">
    <citation type="submission" date="2018-11" db="EMBL/GenBank/DDBJ databases">
        <title>Mesobaculum littorinae gen. nov., sp. nov., isolated from Littorina scabra that represents a novel genus of the order Rhodobacteraceae.</title>
        <authorList>
            <person name="Li F."/>
        </authorList>
    </citation>
    <scope>NUCLEOTIDE SEQUENCE [LARGE SCALE GENOMIC DNA]</scope>
    <source>
        <strain evidence="3 4">M0103</strain>
    </source>
</reference>
<feature type="compositionally biased region" description="Low complexity" evidence="1">
    <location>
        <begin position="170"/>
        <end position="189"/>
    </location>
</feature>
<dbReference type="SUPFAM" id="SSF54106">
    <property type="entry name" value="LysM domain"/>
    <property type="match status" value="1"/>
</dbReference>
<dbReference type="PANTHER" id="PTHR21666">
    <property type="entry name" value="PEPTIDASE-RELATED"/>
    <property type="match status" value="1"/>
</dbReference>
<dbReference type="Pfam" id="PF01476">
    <property type="entry name" value="LysM"/>
    <property type="match status" value="2"/>
</dbReference>
<dbReference type="CDD" id="cd00118">
    <property type="entry name" value="LysM"/>
    <property type="match status" value="1"/>
</dbReference>
<organism evidence="3 4">
    <name type="scientific">Mesobaculum littorinae</name>
    <dbReference type="NCBI Taxonomy" id="2486419"/>
    <lineage>
        <taxon>Bacteria</taxon>
        <taxon>Pseudomonadati</taxon>
        <taxon>Pseudomonadota</taxon>
        <taxon>Alphaproteobacteria</taxon>
        <taxon>Rhodobacterales</taxon>
        <taxon>Roseobacteraceae</taxon>
        <taxon>Mesobaculum</taxon>
    </lineage>
</organism>
<feature type="compositionally biased region" description="Low complexity" evidence="1">
    <location>
        <begin position="142"/>
        <end position="154"/>
    </location>
</feature>
<feature type="compositionally biased region" description="Polar residues" evidence="1">
    <location>
        <begin position="298"/>
        <end position="307"/>
    </location>
</feature>
<dbReference type="Pfam" id="PF01551">
    <property type="entry name" value="Peptidase_M23"/>
    <property type="match status" value="1"/>
</dbReference>
<dbReference type="PROSITE" id="PS51257">
    <property type="entry name" value="PROKAR_LIPOPROTEIN"/>
    <property type="match status" value="1"/>
</dbReference>
<dbReference type="InterPro" id="IPR018392">
    <property type="entry name" value="LysM"/>
</dbReference>
<evidence type="ECO:0000313" key="4">
    <source>
        <dbReference type="Proteomes" id="UP000285908"/>
    </source>
</evidence>